<dbReference type="PANTHER" id="PTHR43048:SF5">
    <property type="entry name" value="BLR5325 PROTEIN"/>
    <property type="match status" value="1"/>
</dbReference>
<reference evidence="3" key="1">
    <citation type="journal article" date="2014" name="Int. J. Syst. Evol. Microbiol.">
        <title>Complete genome of a new Firmicutes species belonging to the dominant human colonic microbiota ('Ruminococcus bicirculans') reveals two chromosomes and a selective capacity to utilize plant glucans.</title>
        <authorList>
            <consortium name="NISC Comparative Sequencing Program"/>
            <person name="Wegmann U."/>
            <person name="Louis P."/>
            <person name="Goesmann A."/>
            <person name="Henrissat B."/>
            <person name="Duncan S.H."/>
            <person name="Flint H.J."/>
        </authorList>
    </citation>
    <scope>NUCLEOTIDE SEQUENCE</scope>
    <source>
        <strain evidence="3">JCM 17590</strain>
    </source>
</reference>
<feature type="domain" description="VOC" evidence="2">
    <location>
        <begin position="6"/>
        <end position="144"/>
    </location>
</feature>
<dbReference type="InterPro" id="IPR051785">
    <property type="entry name" value="MMCE/EMCE_epimerase"/>
</dbReference>
<dbReference type="Pfam" id="PF00903">
    <property type="entry name" value="Glyoxalase"/>
    <property type="match status" value="1"/>
</dbReference>
<accession>A0ABP7ZF58</accession>
<dbReference type="Gene3D" id="3.10.180.10">
    <property type="entry name" value="2,3-Dihydroxybiphenyl 1,2-Dioxygenase, domain 1"/>
    <property type="match status" value="1"/>
</dbReference>
<sequence>MTTSISFDHVGLVVDDLEKVASFFTGLGFTRDDLGTSSGSWVDRIVGLPGTVEQLVLISGTDGSGHIELTKFTSPASDGEPRDLPANAYGLRHIAYRVVDVNAKVARARELGYELVGEVADYRDLFRLAYVRGPEGLILELTEDLNAPHPTE</sequence>
<dbReference type="EMBL" id="BAABBV010000001">
    <property type="protein sequence ID" value="GAA4155658.1"/>
    <property type="molecule type" value="Genomic_DNA"/>
</dbReference>
<gene>
    <name evidence="3" type="ORF">GCM10022286_04890</name>
</gene>
<evidence type="ECO:0000313" key="4">
    <source>
        <dbReference type="Proteomes" id="UP001415169"/>
    </source>
</evidence>
<dbReference type="PANTHER" id="PTHR43048">
    <property type="entry name" value="METHYLMALONYL-COA EPIMERASE"/>
    <property type="match status" value="1"/>
</dbReference>
<keyword evidence="4" id="KW-1185">Reference proteome</keyword>
<dbReference type="InterPro" id="IPR037523">
    <property type="entry name" value="VOC_core"/>
</dbReference>
<dbReference type="InterPro" id="IPR004360">
    <property type="entry name" value="Glyas_Fos-R_dOase_dom"/>
</dbReference>
<organism evidence="3 4">
    <name type="scientific">Gryllotalpicola daejeonensis</name>
    <dbReference type="NCBI Taxonomy" id="993087"/>
    <lineage>
        <taxon>Bacteria</taxon>
        <taxon>Bacillati</taxon>
        <taxon>Actinomycetota</taxon>
        <taxon>Actinomycetes</taxon>
        <taxon>Micrococcales</taxon>
        <taxon>Microbacteriaceae</taxon>
        <taxon>Gryllotalpicola</taxon>
    </lineage>
</organism>
<dbReference type="PROSITE" id="PS51819">
    <property type="entry name" value="VOC"/>
    <property type="match status" value="1"/>
</dbReference>
<evidence type="ECO:0000256" key="1">
    <source>
        <dbReference type="ARBA" id="ARBA00022723"/>
    </source>
</evidence>
<protein>
    <submittedName>
        <fullName evidence="3">VOC family protein</fullName>
    </submittedName>
</protein>
<comment type="caution">
    <text evidence="3">The sequence shown here is derived from an EMBL/GenBank/DDBJ whole genome shotgun (WGS) entry which is preliminary data.</text>
</comment>
<keyword evidence="1" id="KW-0479">Metal-binding</keyword>
<evidence type="ECO:0000259" key="2">
    <source>
        <dbReference type="PROSITE" id="PS51819"/>
    </source>
</evidence>
<dbReference type="InterPro" id="IPR029068">
    <property type="entry name" value="Glyas_Bleomycin-R_OHBP_Dase"/>
</dbReference>
<dbReference type="SUPFAM" id="SSF54593">
    <property type="entry name" value="Glyoxalase/Bleomycin resistance protein/Dihydroxybiphenyl dioxygenase"/>
    <property type="match status" value="1"/>
</dbReference>
<dbReference type="Proteomes" id="UP001415169">
    <property type="component" value="Unassembled WGS sequence"/>
</dbReference>
<reference evidence="3" key="2">
    <citation type="submission" date="2023-12" db="EMBL/GenBank/DDBJ databases">
        <authorList>
            <person name="Sun Q."/>
            <person name="Inoue M."/>
        </authorList>
    </citation>
    <scope>NUCLEOTIDE SEQUENCE</scope>
    <source>
        <strain evidence="3">JCM 17590</strain>
    </source>
</reference>
<name>A0ABP7ZF58_9MICO</name>
<proteinExistence type="predicted"/>
<dbReference type="RefSeq" id="WP_344790149.1">
    <property type="nucleotide sequence ID" value="NZ_BAABBV010000001.1"/>
</dbReference>
<evidence type="ECO:0000313" key="3">
    <source>
        <dbReference type="EMBL" id="GAA4155658.1"/>
    </source>
</evidence>